<protein>
    <submittedName>
        <fullName evidence="7">FAD dependent oxidoreductase</fullName>
    </submittedName>
</protein>
<dbReference type="STRING" id="652787.SAMN05216490_0050"/>
<dbReference type="SUPFAM" id="SSF51905">
    <property type="entry name" value="FAD/NAD(P)-binding domain"/>
    <property type="match status" value="1"/>
</dbReference>
<dbReference type="EMBL" id="LT629740">
    <property type="protein sequence ID" value="SDR84592.1"/>
    <property type="molecule type" value="Genomic_DNA"/>
</dbReference>
<gene>
    <name evidence="7" type="ORF">SAMN05216490_0050</name>
</gene>
<dbReference type="InterPro" id="IPR039650">
    <property type="entry name" value="HdrA-like"/>
</dbReference>
<keyword evidence="6" id="KW-0732">Signal</keyword>
<proteinExistence type="predicted"/>
<evidence type="ECO:0000256" key="3">
    <source>
        <dbReference type="ARBA" id="ARBA00023002"/>
    </source>
</evidence>
<name>A0A1H1MDC5_MUCMA</name>
<evidence type="ECO:0000256" key="2">
    <source>
        <dbReference type="ARBA" id="ARBA00022723"/>
    </source>
</evidence>
<keyword evidence="2" id="KW-0479">Metal-binding</keyword>
<reference evidence="7 8" key="1">
    <citation type="submission" date="2016-10" db="EMBL/GenBank/DDBJ databases">
        <authorList>
            <person name="de Groot N.N."/>
        </authorList>
    </citation>
    <scope>NUCLEOTIDE SEQUENCE [LARGE SCALE GENOMIC DNA]</scope>
    <source>
        <strain evidence="7 8">MP1X4</strain>
    </source>
</reference>
<dbReference type="Gene3D" id="3.50.50.60">
    <property type="entry name" value="FAD/NAD(P)-binding domain"/>
    <property type="match status" value="1"/>
</dbReference>
<evidence type="ECO:0000313" key="7">
    <source>
        <dbReference type="EMBL" id="SDR84592.1"/>
    </source>
</evidence>
<organism evidence="7 8">
    <name type="scientific">Mucilaginibacter mallensis</name>
    <dbReference type="NCBI Taxonomy" id="652787"/>
    <lineage>
        <taxon>Bacteria</taxon>
        <taxon>Pseudomonadati</taxon>
        <taxon>Bacteroidota</taxon>
        <taxon>Sphingobacteriia</taxon>
        <taxon>Sphingobacteriales</taxon>
        <taxon>Sphingobacteriaceae</taxon>
        <taxon>Mucilaginibacter</taxon>
    </lineage>
</organism>
<dbReference type="Proteomes" id="UP000199679">
    <property type="component" value="Chromosome I"/>
</dbReference>
<feature type="signal peptide" evidence="6">
    <location>
        <begin position="1"/>
        <end position="19"/>
    </location>
</feature>
<sequence length="448" mass="50353">MIKKIAVLLLVFNCSISYAQSIKTDVLVIGGGLSGVAAAIQSARSKVKTVLIERDSILCNNLSGKAMEYVLADRNSPSGIWDEFRKHVVDRYHKTPGYDTIYNDPLKLEPSIGAAILANIADTVKNLSIELNTSFTNIVKDGDRWQVTVTQNGKIKTIKARILIDATEKGSVIAKAGATYVSNDEWKINDGTNAYRTSIAMGSFRPYRPLDTSQYKFTYIPSPEYCIPIRDFLAKGVDNLLVAGKQWRQPTNPFTYLRANLNLGQAAGVIAAYCAFYKTTTANLNVRLIQGELLDFKSCLLPFDDIGVDPYWRAIQQICATGMLKGVTEEREHHYVYTVLFMPDSIVTTAEIKPVLLETYTRAFLWFNANKLDKQFTVGNLLSFISELTLTEPDNVRKSMSRDWNSLYHFTSKFDMNRPITRREFAILANKFLNPFARTVDLNGRLVN</sequence>
<accession>A0A1H1MDC5</accession>
<evidence type="ECO:0000256" key="1">
    <source>
        <dbReference type="ARBA" id="ARBA00022485"/>
    </source>
</evidence>
<dbReference type="GO" id="GO:0051539">
    <property type="term" value="F:4 iron, 4 sulfur cluster binding"/>
    <property type="evidence" value="ECO:0007669"/>
    <property type="project" value="UniProtKB-KW"/>
</dbReference>
<keyword evidence="3" id="KW-0560">Oxidoreductase</keyword>
<dbReference type="Pfam" id="PF12831">
    <property type="entry name" value="FAD_oxidored"/>
    <property type="match status" value="2"/>
</dbReference>
<keyword evidence="5" id="KW-0411">Iron-sulfur</keyword>
<keyword evidence="4" id="KW-0408">Iron</keyword>
<keyword evidence="8" id="KW-1185">Reference proteome</keyword>
<dbReference type="GO" id="GO:0046872">
    <property type="term" value="F:metal ion binding"/>
    <property type="evidence" value="ECO:0007669"/>
    <property type="project" value="UniProtKB-KW"/>
</dbReference>
<feature type="chain" id="PRO_5009254357" evidence="6">
    <location>
        <begin position="20"/>
        <end position="448"/>
    </location>
</feature>
<evidence type="ECO:0000313" key="8">
    <source>
        <dbReference type="Proteomes" id="UP000199679"/>
    </source>
</evidence>
<dbReference type="GO" id="GO:0016491">
    <property type="term" value="F:oxidoreductase activity"/>
    <property type="evidence" value="ECO:0007669"/>
    <property type="project" value="UniProtKB-KW"/>
</dbReference>
<evidence type="ECO:0000256" key="5">
    <source>
        <dbReference type="ARBA" id="ARBA00023014"/>
    </source>
</evidence>
<evidence type="ECO:0000256" key="6">
    <source>
        <dbReference type="SAM" id="SignalP"/>
    </source>
</evidence>
<dbReference type="PANTHER" id="PTHR43498:SF1">
    <property type="entry name" value="COB--COM HETERODISULFIDE REDUCTASE IRON-SULFUR SUBUNIT A"/>
    <property type="match status" value="1"/>
</dbReference>
<evidence type="ECO:0000256" key="4">
    <source>
        <dbReference type="ARBA" id="ARBA00023004"/>
    </source>
</evidence>
<dbReference type="RefSeq" id="WP_091367582.1">
    <property type="nucleotide sequence ID" value="NZ_LT629740.1"/>
</dbReference>
<dbReference type="AlphaFoldDB" id="A0A1H1MDC5"/>
<keyword evidence="1" id="KW-0004">4Fe-4S</keyword>
<dbReference type="InterPro" id="IPR036188">
    <property type="entry name" value="FAD/NAD-bd_sf"/>
</dbReference>
<dbReference type="PANTHER" id="PTHR43498">
    <property type="entry name" value="FERREDOXIN:COB-COM HETERODISULFIDE REDUCTASE SUBUNIT A"/>
    <property type="match status" value="1"/>
</dbReference>
<dbReference type="OrthoDB" id="615715at2"/>